<dbReference type="EMBL" id="AGVO01000061">
    <property type="protein sequence ID" value="EHI51329.1"/>
    <property type="molecule type" value="Genomic_DNA"/>
</dbReference>
<keyword evidence="5" id="KW-1185">Reference proteome</keyword>
<dbReference type="Proteomes" id="UP000006428">
    <property type="component" value="Unassembled WGS sequence"/>
</dbReference>
<feature type="domain" description="CBS" evidence="3">
    <location>
        <begin position="75"/>
        <end position="133"/>
    </location>
</feature>
<evidence type="ECO:0000256" key="2">
    <source>
        <dbReference type="PROSITE-ProRule" id="PRU00703"/>
    </source>
</evidence>
<evidence type="ECO:0000313" key="4">
    <source>
        <dbReference type="EMBL" id="EHI51329.1"/>
    </source>
</evidence>
<dbReference type="Gene3D" id="3.10.580.10">
    <property type="entry name" value="CBS-domain"/>
    <property type="match status" value="1"/>
</dbReference>
<feature type="domain" description="CBS" evidence="3">
    <location>
        <begin position="8"/>
        <end position="67"/>
    </location>
</feature>
<evidence type="ECO:0000259" key="3">
    <source>
        <dbReference type="PROSITE" id="PS51371"/>
    </source>
</evidence>
<dbReference type="SMART" id="SM00116">
    <property type="entry name" value="CBS"/>
    <property type="match status" value="2"/>
</dbReference>
<evidence type="ECO:0000256" key="1">
    <source>
        <dbReference type="ARBA" id="ARBA00023122"/>
    </source>
</evidence>
<evidence type="ECO:0000313" key="5">
    <source>
        <dbReference type="Proteomes" id="UP000006428"/>
    </source>
</evidence>
<dbReference type="CDD" id="cd04629">
    <property type="entry name" value="CBS_pair_bac"/>
    <property type="match status" value="1"/>
</dbReference>
<keyword evidence="1 2" id="KW-0129">CBS domain</keyword>
<protein>
    <recommendedName>
        <fullName evidence="3">CBS domain-containing protein</fullName>
    </recommendedName>
</protein>
<dbReference type="PANTHER" id="PTHR43080:SF26">
    <property type="entry name" value="REGULATORY PROTEIN"/>
    <property type="match status" value="1"/>
</dbReference>
<dbReference type="InterPro" id="IPR046342">
    <property type="entry name" value="CBS_dom_sf"/>
</dbReference>
<name>A0ABN0DWQ1_AERSS</name>
<dbReference type="InterPro" id="IPR051257">
    <property type="entry name" value="Diverse_CBS-Domain"/>
</dbReference>
<dbReference type="PROSITE" id="PS51371">
    <property type="entry name" value="CBS"/>
    <property type="match status" value="2"/>
</dbReference>
<dbReference type="Pfam" id="PF00571">
    <property type="entry name" value="CBS"/>
    <property type="match status" value="2"/>
</dbReference>
<accession>A0ABN0DWQ1</accession>
<dbReference type="PANTHER" id="PTHR43080">
    <property type="entry name" value="CBS DOMAIN-CONTAINING PROTEIN CBSX3, MITOCHONDRIAL"/>
    <property type="match status" value="1"/>
</dbReference>
<sequence>MLHIRDHMGRLTHFLTPQLGLAEALDRLHQSGLSGLPVLDDQQQLVGFLSEQDCIPSLITGSYHCDTRTQVEDMMSRTPLSVDPDDSILDLARQMTGAKPKIYPVLEQGKVIGIISRHQVMQARRASPTTPPIPAPRALR</sequence>
<comment type="caution">
    <text evidence="4">The sequence shown here is derived from an EMBL/GenBank/DDBJ whole genome shotgun (WGS) entry which is preliminary data.</text>
</comment>
<gene>
    <name evidence="4" type="ORF">IYQ_17324</name>
</gene>
<dbReference type="InterPro" id="IPR044729">
    <property type="entry name" value="CBS_bac"/>
</dbReference>
<proteinExistence type="predicted"/>
<dbReference type="SUPFAM" id="SSF54631">
    <property type="entry name" value="CBS-domain pair"/>
    <property type="match status" value="1"/>
</dbReference>
<organism evidence="4 5">
    <name type="scientific">Aeromonas salmonicida subsp. salmonicida 01-B526</name>
    <dbReference type="NCBI Taxonomy" id="1076135"/>
    <lineage>
        <taxon>Bacteria</taxon>
        <taxon>Pseudomonadati</taxon>
        <taxon>Pseudomonadota</taxon>
        <taxon>Gammaproteobacteria</taxon>
        <taxon>Aeromonadales</taxon>
        <taxon>Aeromonadaceae</taxon>
        <taxon>Aeromonas</taxon>
    </lineage>
</organism>
<dbReference type="RefSeq" id="WP_005318490.1">
    <property type="nucleotide sequence ID" value="NZ_AGVO01000061.1"/>
</dbReference>
<reference evidence="4 5" key="1">
    <citation type="journal article" date="2012" name="Front. Microbiol.">
        <title>Draft Genome Sequence of the Virulent Strain 01-B526 of the Fish Pathogen Aeromonas salmonicida.</title>
        <authorList>
            <person name="Charette S.J."/>
            <person name="Brochu F."/>
            <person name="Boyle B."/>
            <person name="Filion G."/>
            <person name="Tanaka K.H."/>
            <person name="Derome N."/>
        </authorList>
    </citation>
    <scope>NUCLEOTIDE SEQUENCE [LARGE SCALE GENOMIC DNA]</scope>
    <source>
        <strain evidence="4 5">01-B526</strain>
    </source>
</reference>
<dbReference type="InterPro" id="IPR000644">
    <property type="entry name" value="CBS_dom"/>
</dbReference>